<evidence type="ECO:0000256" key="2">
    <source>
        <dbReference type="PROSITE-ProRule" id="PRU00703"/>
    </source>
</evidence>
<dbReference type="STRING" id="582515.KR51_00035660"/>
<dbReference type="PATRIC" id="fig|582515.4.peg.4007"/>
<evidence type="ECO:0000313" key="5">
    <source>
        <dbReference type="Proteomes" id="UP000016960"/>
    </source>
</evidence>
<dbReference type="PANTHER" id="PTHR43080:SF2">
    <property type="entry name" value="CBS DOMAIN-CONTAINING PROTEIN"/>
    <property type="match status" value="1"/>
</dbReference>
<dbReference type="PANTHER" id="PTHR43080">
    <property type="entry name" value="CBS DOMAIN-CONTAINING PROTEIN CBSX3, MITOCHONDRIAL"/>
    <property type="match status" value="1"/>
</dbReference>
<dbReference type="EMBL" id="ASSJ01000083">
    <property type="protein sequence ID" value="ERN39966.1"/>
    <property type="molecule type" value="Genomic_DNA"/>
</dbReference>
<comment type="caution">
    <text evidence="4">The sequence shown here is derived from an EMBL/GenBank/DDBJ whole genome shotgun (WGS) entry which is preliminary data.</text>
</comment>
<evidence type="ECO:0000259" key="3">
    <source>
        <dbReference type="PROSITE" id="PS51371"/>
    </source>
</evidence>
<feature type="domain" description="CBS" evidence="3">
    <location>
        <begin position="104"/>
        <end position="157"/>
    </location>
</feature>
<dbReference type="Pfam" id="PF00571">
    <property type="entry name" value="CBS"/>
    <property type="match status" value="2"/>
</dbReference>
<name>U5DEB5_9CHRO</name>
<proteinExistence type="predicted"/>
<accession>U5DEB5</accession>
<dbReference type="RefSeq" id="WP_022609189.1">
    <property type="nucleotide sequence ID" value="NZ_ASSJ01000083.1"/>
</dbReference>
<dbReference type="InterPro" id="IPR046342">
    <property type="entry name" value="CBS_dom_sf"/>
</dbReference>
<dbReference type="SMART" id="SM00116">
    <property type="entry name" value="CBS"/>
    <property type="match status" value="2"/>
</dbReference>
<dbReference type="SUPFAM" id="SSF54631">
    <property type="entry name" value="CBS-domain pair"/>
    <property type="match status" value="1"/>
</dbReference>
<dbReference type="OrthoDB" id="9790355at2"/>
<evidence type="ECO:0000313" key="4">
    <source>
        <dbReference type="EMBL" id="ERN39966.1"/>
    </source>
</evidence>
<dbReference type="InterPro" id="IPR051257">
    <property type="entry name" value="Diverse_CBS-Domain"/>
</dbReference>
<dbReference type="CDD" id="cd04586">
    <property type="entry name" value="CBS_pair_BON_assoc"/>
    <property type="match status" value="1"/>
</dbReference>
<feature type="domain" description="CBS" evidence="3">
    <location>
        <begin position="14"/>
        <end position="71"/>
    </location>
</feature>
<dbReference type="Gene3D" id="3.10.580.10">
    <property type="entry name" value="CBS-domain"/>
    <property type="match status" value="1"/>
</dbReference>
<evidence type="ECO:0000256" key="1">
    <source>
        <dbReference type="ARBA" id="ARBA00023122"/>
    </source>
</evidence>
<dbReference type="Proteomes" id="UP000016960">
    <property type="component" value="Unassembled WGS sequence"/>
</dbReference>
<keyword evidence="1 2" id="KW-0129">CBS domain</keyword>
<gene>
    <name evidence="4" type="ORF">KR51_00035660</name>
</gene>
<dbReference type="InParanoid" id="U5DEB5"/>
<protein>
    <submittedName>
        <fullName evidence="4">Putative transcriptional regulator, contains C-terminal CBS domain protein</fullName>
    </submittedName>
</protein>
<dbReference type="AlphaFoldDB" id="U5DEB5"/>
<keyword evidence="5" id="KW-1185">Reference proteome</keyword>
<organism evidence="4 5">
    <name type="scientific">Rubidibacter lacunae KORDI 51-2</name>
    <dbReference type="NCBI Taxonomy" id="582515"/>
    <lineage>
        <taxon>Bacteria</taxon>
        <taxon>Bacillati</taxon>
        <taxon>Cyanobacteriota</taxon>
        <taxon>Cyanophyceae</taxon>
        <taxon>Oscillatoriophycideae</taxon>
        <taxon>Chroococcales</taxon>
        <taxon>Aphanothecaceae</taxon>
        <taxon>Rubidibacter</taxon>
    </lineage>
</organism>
<dbReference type="eggNOG" id="COG0517">
    <property type="taxonomic scope" value="Bacteria"/>
</dbReference>
<dbReference type="PROSITE" id="PS51371">
    <property type="entry name" value="CBS"/>
    <property type="match status" value="2"/>
</dbReference>
<dbReference type="InterPro" id="IPR000644">
    <property type="entry name" value="CBS_dom"/>
</dbReference>
<sequence length="157" mass="16776">MNSSTAASTVADFMTADPVVVNPETPIGEAIALLAQKKVGGLPVVDADGSLVGELSDGDLMWQASGVETPPYVMLLDSVIYLQNPARHDREIHKALGSTVGDVMSDRLHCIAPDQPLFEAARQMHQKGVARLVVVDNKRVVGVISRSDIIRSMAEES</sequence>
<reference evidence="4 5" key="1">
    <citation type="submission" date="2013-05" db="EMBL/GenBank/DDBJ databases">
        <title>Draft genome sequence of Rubidibacter lacunae KORDI 51-2.</title>
        <authorList>
            <person name="Choi D.H."/>
            <person name="Noh J.H."/>
            <person name="Kwon K.-K."/>
            <person name="Lee J.-H."/>
            <person name="Ryu J.-Y."/>
        </authorList>
    </citation>
    <scope>NUCLEOTIDE SEQUENCE [LARGE SCALE GENOMIC DNA]</scope>
    <source>
        <strain evidence="4 5">KORDI 51-2</strain>
    </source>
</reference>